<evidence type="ECO:0000256" key="5">
    <source>
        <dbReference type="ARBA" id="ARBA00022729"/>
    </source>
</evidence>
<dbReference type="GO" id="GO:0000139">
    <property type="term" value="C:Golgi membrane"/>
    <property type="evidence" value="ECO:0007669"/>
    <property type="project" value="UniProtKB-SubCell"/>
</dbReference>
<reference evidence="11 12" key="1">
    <citation type="submission" date="2023-01" db="EMBL/GenBank/DDBJ databases">
        <authorList>
            <person name="Kreplak J."/>
        </authorList>
    </citation>
    <scope>NUCLEOTIDE SEQUENCE [LARGE SCALE GENOMIC DNA]</scope>
</reference>
<keyword evidence="6" id="KW-0967">Endosome</keyword>
<name>A0AAV0ZY12_VICFA</name>
<keyword evidence="5 10" id="KW-0732">Signal</keyword>
<dbReference type="InterPro" id="IPR004240">
    <property type="entry name" value="EMP70"/>
</dbReference>
<evidence type="ECO:0000256" key="2">
    <source>
        <dbReference type="ARBA" id="ARBA00004653"/>
    </source>
</evidence>
<keyword evidence="9" id="KW-0472">Membrane</keyword>
<organism evidence="11 12">
    <name type="scientific">Vicia faba</name>
    <name type="common">Broad bean</name>
    <name type="synonym">Faba vulgaris</name>
    <dbReference type="NCBI Taxonomy" id="3906"/>
    <lineage>
        <taxon>Eukaryota</taxon>
        <taxon>Viridiplantae</taxon>
        <taxon>Streptophyta</taxon>
        <taxon>Embryophyta</taxon>
        <taxon>Tracheophyta</taxon>
        <taxon>Spermatophyta</taxon>
        <taxon>Magnoliopsida</taxon>
        <taxon>eudicotyledons</taxon>
        <taxon>Gunneridae</taxon>
        <taxon>Pentapetalae</taxon>
        <taxon>rosids</taxon>
        <taxon>fabids</taxon>
        <taxon>Fabales</taxon>
        <taxon>Fabaceae</taxon>
        <taxon>Papilionoideae</taxon>
        <taxon>50 kb inversion clade</taxon>
        <taxon>NPAAA clade</taxon>
        <taxon>Hologalegina</taxon>
        <taxon>IRL clade</taxon>
        <taxon>Fabeae</taxon>
        <taxon>Vicia</taxon>
    </lineage>
</organism>
<protein>
    <recommendedName>
        <fullName evidence="10">Transmembrane 9 superfamily member</fullName>
    </recommendedName>
</protein>
<evidence type="ECO:0000256" key="9">
    <source>
        <dbReference type="ARBA" id="ARBA00023136"/>
    </source>
</evidence>
<evidence type="ECO:0000256" key="7">
    <source>
        <dbReference type="ARBA" id="ARBA00022989"/>
    </source>
</evidence>
<keyword evidence="8" id="KW-0333">Golgi apparatus</keyword>
<sequence length="112" mass="12864">MAEMKLLFIIAFSISSLISTVRSDSSDHCYKEADFVPLFANKVGPFHNPSETYRYFDLPFCFPDHLKEKKEALGEVLNGDRLVSAPYKLEFQREKDFVSVCKKTLTKEDEAC</sequence>
<accession>A0AAV0ZY12</accession>
<evidence type="ECO:0000256" key="10">
    <source>
        <dbReference type="RuleBase" id="RU363079"/>
    </source>
</evidence>
<dbReference type="AlphaFoldDB" id="A0AAV0ZY12"/>
<comment type="subcellular location">
    <subcellularLocation>
        <location evidence="1">Endosome membrane</location>
        <topology evidence="1">Multi-pass membrane protein</topology>
    </subcellularLocation>
    <subcellularLocation>
        <location evidence="2">Golgi apparatus membrane</location>
        <topology evidence="2">Multi-pass membrane protein</topology>
    </subcellularLocation>
</comment>
<dbReference type="PANTHER" id="PTHR10766:SF169">
    <property type="entry name" value="TRANSMEMBRANE 9 SUPERFAMILY MEMBER"/>
    <property type="match status" value="1"/>
</dbReference>
<dbReference type="Proteomes" id="UP001157006">
    <property type="component" value="Chromosome 2"/>
</dbReference>
<feature type="chain" id="PRO_5043089851" description="Transmembrane 9 superfamily member" evidence="10">
    <location>
        <begin position="24"/>
        <end position="112"/>
    </location>
</feature>
<evidence type="ECO:0000256" key="6">
    <source>
        <dbReference type="ARBA" id="ARBA00022753"/>
    </source>
</evidence>
<dbReference type="PANTHER" id="PTHR10766">
    <property type="entry name" value="TRANSMEMBRANE 9 SUPERFAMILY PROTEIN"/>
    <property type="match status" value="1"/>
</dbReference>
<keyword evidence="4" id="KW-0812">Transmembrane</keyword>
<evidence type="ECO:0000256" key="3">
    <source>
        <dbReference type="ARBA" id="ARBA00005227"/>
    </source>
</evidence>
<evidence type="ECO:0000256" key="4">
    <source>
        <dbReference type="ARBA" id="ARBA00022692"/>
    </source>
</evidence>
<dbReference type="GO" id="GO:0010008">
    <property type="term" value="C:endosome membrane"/>
    <property type="evidence" value="ECO:0007669"/>
    <property type="project" value="UniProtKB-SubCell"/>
</dbReference>
<dbReference type="GO" id="GO:0072657">
    <property type="term" value="P:protein localization to membrane"/>
    <property type="evidence" value="ECO:0007669"/>
    <property type="project" value="TreeGrafter"/>
</dbReference>
<comment type="similarity">
    <text evidence="3 10">Belongs to the nonaspanin (TM9SF) (TC 9.A.2) family.</text>
</comment>
<evidence type="ECO:0000256" key="8">
    <source>
        <dbReference type="ARBA" id="ARBA00023034"/>
    </source>
</evidence>
<evidence type="ECO:0000313" key="12">
    <source>
        <dbReference type="Proteomes" id="UP001157006"/>
    </source>
</evidence>
<keyword evidence="7" id="KW-1133">Transmembrane helix</keyword>
<evidence type="ECO:0000313" key="11">
    <source>
        <dbReference type="EMBL" id="CAI8601500.1"/>
    </source>
</evidence>
<evidence type="ECO:0000256" key="1">
    <source>
        <dbReference type="ARBA" id="ARBA00004337"/>
    </source>
</evidence>
<proteinExistence type="inferred from homology"/>
<gene>
    <name evidence="11" type="ORF">VFH_II275480</name>
</gene>
<feature type="signal peptide" evidence="10">
    <location>
        <begin position="1"/>
        <end position="23"/>
    </location>
</feature>
<dbReference type="EMBL" id="OX451737">
    <property type="protein sequence ID" value="CAI8601500.1"/>
    <property type="molecule type" value="Genomic_DNA"/>
</dbReference>
<dbReference type="Pfam" id="PF02990">
    <property type="entry name" value="EMP70"/>
    <property type="match status" value="1"/>
</dbReference>
<keyword evidence="12" id="KW-1185">Reference proteome</keyword>